<dbReference type="InterPro" id="IPR001533">
    <property type="entry name" value="Pterin_deHydtase"/>
</dbReference>
<dbReference type="SUPFAM" id="SSF55248">
    <property type="entry name" value="PCD-like"/>
    <property type="match status" value="1"/>
</dbReference>
<dbReference type="NCBIfam" id="NF002017">
    <property type="entry name" value="PRK00823.1-2"/>
    <property type="match status" value="1"/>
</dbReference>
<comment type="similarity">
    <text evidence="2">Belongs to the pterin-4-alpha-carbinolamine dehydratase family.</text>
</comment>
<keyword evidence="4" id="KW-0456">Lyase</keyword>
<evidence type="ECO:0000256" key="3">
    <source>
        <dbReference type="ARBA" id="ARBA00013252"/>
    </source>
</evidence>
<dbReference type="AlphaFoldDB" id="A0A0J6T7I5"/>
<evidence type="ECO:0000256" key="4">
    <source>
        <dbReference type="ARBA" id="ARBA00023239"/>
    </source>
</evidence>
<dbReference type="Pfam" id="PF01329">
    <property type="entry name" value="Pterin_4a"/>
    <property type="match status" value="1"/>
</dbReference>
<accession>A0A0J6T7I5</accession>
<evidence type="ECO:0000313" key="5">
    <source>
        <dbReference type="EMBL" id="KMO41924.1"/>
    </source>
</evidence>
<evidence type="ECO:0000256" key="2">
    <source>
        <dbReference type="ARBA" id="ARBA00006472"/>
    </source>
</evidence>
<proteinExistence type="inferred from homology"/>
<name>A0A0J6T7I5_9HYPH</name>
<dbReference type="EC" id="4.2.1.96" evidence="3"/>
<evidence type="ECO:0000256" key="1">
    <source>
        <dbReference type="ARBA" id="ARBA00001554"/>
    </source>
</evidence>
<comment type="caution">
    <text evidence="5">The sequence shown here is derived from an EMBL/GenBank/DDBJ whole genome shotgun (WGS) entry which is preliminary data.</text>
</comment>
<dbReference type="PANTHER" id="PTHR12599:SF0">
    <property type="entry name" value="PTERIN-4-ALPHA-CARBINOLAMINE DEHYDRATASE"/>
    <property type="match status" value="1"/>
</dbReference>
<dbReference type="Gene3D" id="3.30.1360.20">
    <property type="entry name" value="Transcriptional coactivator/pterin dehydratase"/>
    <property type="match status" value="1"/>
</dbReference>
<dbReference type="Proteomes" id="UP000035929">
    <property type="component" value="Unassembled WGS sequence"/>
</dbReference>
<dbReference type="PANTHER" id="PTHR12599">
    <property type="entry name" value="PTERIN-4-ALPHA-CARBINOLAMINE DEHYDRATASE"/>
    <property type="match status" value="1"/>
</dbReference>
<dbReference type="PATRIC" id="fig|270351.6.peg.2796"/>
<evidence type="ECO:0000313" key="6">
    <source>
        <dbReference type="Proteomes" id="UP000035929"/>
    </source>
</evidence>
<protein>
    <recommendedName>
        <fullName evidence="3">4a-hydroxytetrahydrobiopterin dehydratase</fullName>
        <ecNumber evidence="3">4.2.1.96</ecNumber>
    </recommendedName>
</protein>
<gene>
    <name evidence="5" type="ORF">VP06_00400</name>
</gene>
<dbReference type="CDD" id="cd00488">
    <property type="entry name" value="PCD_DCoH"/>
    <property type="match status" value="1"/>
</dbReference>
<comment type="catalytic activity">
    <reaction evidence="1">
        <text>(4aS,6R)-4a-hydroxy-L-erythro-5,6,7,8-tetrahydrobiopterin = (6R)-L-erythro-6,7-dihydrobiopterin + H2O</text>
        <dbReference type="Rhea" id="RHEA:11920"/>
        <dbReference type="ChEBI" id="CHEBI:15377"/>
        <dbReference type="ChEBI" id="CHEBI:15642"/>
        <dbReference type="ChEBI" id="CHEBI:43120"/>
        <dbReference type="EC" id="4.2.1.96"/>
    </reaction>
</comment>
<sequence>MDAMPRDEVLSPDVIAARLADLPAWNEADGWITRTYRTNSWKGTLMVINTVGHLAEAAWHHPDLTASYAWVEVRLTTHSAKGLTEKDFALARKIEEVVGWQPGLEGGALEGTPGDPRFAYIKYDR</sequence>
<dbReference type="InterPro" id="IPR036428">
    <property type="entry name" value="PCD_sf"/>
</dbReference>
<dbReference type="GO" id="GO:0008124">
    <property type="term" value="F:4-alpha-hydroxytetrahydrobiopterin dehydratase activity"/>
    <property type="evidence" value="ECO:0007669"/>
    <property type="project" value="UniProtKB-EC"/>
</dbReference>
<organism evidence="5 6">
    <name type="scientific">Methylobacterium aquaticum</name>
    <dbReference type="NCBI Taxonomy" id="270351"/>
    <lineage>
        <taxon>Bacteria</taxon>
        <taxon>Pseudomonadati</taxon>
        <taxon>Pseudomonadota</taxon>
        <taxon>Alphaproteobacteria</taxon>
        <taxon>Hyphomicrobiales</taxon>
        <taxon>Methylobacteriaceae</taxon>
        <taxon>Methylobacterium</taxon>
    </lineage>
</organism>
<reference evidence="5 6" key="1">
    <citation type="submission" date="2015-03" db="EMBL/GenBank/DDBJ databases">
        <title>Genome sequencing of Methylobacterium aquaticum DSM16371 type strain.</title>
        <authorList>
            <person name="Chaudhry V."/>
            <person name="Patil P.B."/>
        </authorList>
    </citation>
    <scope>NUCLEOTIDE SEQUENCE [LARGE SCALE GENOMIC DNA]</scope>
    <source>
        <strain evidence="5 6">DSM 16371</strain>
    </source>
</reference>
<dbReference type="EMBL" id="LABX01000002">
    <property type="protein sequence ID" value="KMO41924.1"/>
    <property type="molecule type" value="Genomic_DNA"/>
</dbReference>
<dbReference type="GO" id="GO:0006729">
    <property type="term" value="P:tetrahydrobiopterin biosynthetic process"/>
    <property type="evidence" value="ECO:0007669"/>
    <property type="project" value="InterPro"/>
</dbReference>